<dbReference type="EMBL" id="JAPWTJ010000222">
    <property type="protein sequence ID" value="KAJ8980921.1"/>
    <property type="molecule type" value="Genomic_DNA"/>
</dbReference>
<evidence type="ECO:0000313" key="2">
    <source>
        <dbReference type="Proteomes" id="UP001162164"/>
    </source>
</evidence>
<evidence type="ECO:0000313" key="1">
    <source>
        <dbReference type="EMBL" id="KAJ8980921.1"/>
    </source>
</evidence>
<proteinExistence type="predicted"/>
<gene>
    <name evidence="1" type="ORF">NQ317_011563</name>
</gene>
<protein>
    <submittedName>
        <fullName evidence="1">Uncharacterized protein</fullName>
    </submittedName>
</protein>
<name>A0ABQ9JSY0_9CUCU</name>
<sequence>MTNRNYKFSLVISLAAELLPIISRSRTPTKVTNVFVDRKLSRVEDEGNFYQQKHEVKPRKKLSEVNSAAWEIRSEICNPDARYLTYSSTIVKKEPSHSSGRQSLVIVLYVVKGNGLQTNRFNTSTASNFTICVHFFAIIWTLQPRAKQ</sequence>
<comment type="caution">
    <text evidence="1">The sequence shown here is derived from an EMBL/GenBank/DDBJ whole genome shotgun (WGS) entry which is preliminary data.</text>
</comment>
<accession>A0ABQ9JSY0</accession>
<dbReference type="Proteomes" id="UP001162164">
    <property type="component" value="Unassembled WGS sequence"/>
</dbReference>
<keyword evidence="2" id="KW-1185">Reference proteome</keyword>
<organism evidence="1 2">
    <name type="scientific">Molorchus minor</name>
    <dbReference type="NCBI Taxonomy" id="1323400"/>
    <lineage>
        <taxon>Eukaryota</taxon>
        <taxon>Metazoa</taxon>
        <taxon>Ecdysozoa</taxon>
        <taxon>Arthropoda</taxon>
        <taxon>Hexapoda</taxon>
        <taxon>Insecta</taxon>
        <taxon>Pterygota</taxon>
        <taxon>Neoptera</taxon>
        <taxon>Endopterygota</taxon>
        <taxon>Coleoptera</taxon>
        <taxon>Polyphaga</taxon>
        <taxon>Cucujiformia</taxon>
        <taxon>Chrysomeloidea</taxon>
        <taxon>Cerambycidae</taxon>
        <taxon>Lamiinae</taxon>
        <taxon>Monochamini</taxon>
        <taxon>Molorchus</taxon>
    </lineage>
</organism>
<reference evidence="1" key="1">
    <citation type="journal article" date="2023" name="Insect Mol. Biol.">
        <title>Genome sequencing provides insights into the evolution of gene families encoding plant cell wall-degrading enzymes in longhorned beetles.</title>
        <authorList>
            <person name="Shin N.R."/>
            <person name="Okamura Y."/>
            <person name="Kirsch R."/>
            <person name="Pauchet Y."/>
        </authorList>
    </citation>
    <scope>NUCLEOTIDE SEQUENCE</scope>
    <source>
        <strain evidence="1">MMC_N1</strain>
    </source>
</reference>